<sequence length="151" mass="15488">MRPSHVLVPLDGSPLSQAALSHALDVFDCPITVLNVVTPIDAAMSESGVLTDEVRGGAAREHAADVIDAAREQAAGTDQPVETVVEEGDPVETVVEEGDPAETIVAYAEANDADQIVMGGHGGGSDLAKRLLGTVATAVVREAPVTVTVVR</sequence>
<evidence type="ECO:0000313" key="3">
    <source>
        <dbReference type="EMBL" id="QCD65523.1"/>
    </source>
</evidence>
<dbReference type="CDD" id="cd00293">
    <property type="entry name" value="USP-like"/>
    <property type="match status" value="1"/>
</dbReference>
<dbReference type="KEGG" id="halz:E5139_07680"/>
<dbReference type="InterPro" id="IPR006016">
    <property type="entry name" value="UspA"/>
</dbReference>
<dbReference type="RefSeq" id="WP_015761880.1">
    <property type="nucleotide sequence ID" value="NZ_CP039375.1"/>
</dbReference>
<dbReference type="OMA" id="HQWRERA"/>
<dbReference type="InterPro" id="IPR014729">
    <property type="entry name" value="Rossmann-like_a/b/a_fold"/>
</dbReference>
<dbReference type="SUPFAM" id="SSF52402">
    <property type="entry name" value="Adenine nucleotide alpha hydrolases-like"/>
    <property type="match status" value="1"/>
</dbReference>
<dbReference type="Pfam" id="PF00582">
    <property type="entry name" value="Usp"/>
    <property type="match status" value="1"/>
</dbReference>
<dbReference type="GeneID" id="42178806"/>
<dbReference type="AlphaFoldDB" id="A0A4D6KI77"/>
<dbReference type="PANTHER" id="PTHR46268:SF24">
    <property type="entry name" value="UNIVERSAL STRESS PROTEIN"/>
    <property type="match status" value="1"/>
</dbReference>
<reference evidence="3 4" key="1">
    <citation type="submission" date="2019-04" db="EMBL/GenBank/DDBJ databases">
        <title>Complete genome sequence of Arthrobacter sp. ZXY-2 associated with effective atrazine degradation and salt adaptation.</title>
        <authorList>
            <person name="Zhao X."/>
        </authorList>
    </citation>
    <scope>NUCLEOTIDE SEQUENCE [LARGE SCALE GENOMIC DNA]</scope>
    <source>
        <strain evidence="4">ZP60</strain>
    </source>
</reference>
<proteinExistence type="inferred from homology"/>
<comment type="similarity">
    <text evidence="1">Belongs to the universal stress protein A family.</text>
</comment>
<evidence type="ECO:0000313" key="4">
    <source>
        <dbReference type="Proteomes" id="UP000297053"/>
    </source>
</evidence>
<name>A0A4D6KI77_9EURY</name>
<dbReference type="Proteomes" id="UP000297053">
    <property type="component" value="Chromosome"/>
</dbReference>
<dbReference type="InterPro" id="IPR006015">
    <property type="entry name" value="Universal_stress_UspA"/>
</dbReference>
<dbReference type="PRINTS" id="PR01438">
    <property type="entry name" value="UNVRSLSTRESS"/>
</dbReference>
<organism evidence="3 4">
    <name type="scientific">Halomicrobium mukohataei</name>
    <dbReference type="NCBI Taxonomy" id="57705"/>
    <lineage>
        <taxon>Archaea</taxon>
        <taxon>Methanobacteriati</taxon>
        <taxon>Methanobacteriota</taxon>
        <taxon>Stenosarchaea group</taxon>
        <taxon>Halobacteria</taxon>
        <taxon>Halobacteriales</taxon>
        <taxon>Haloarculaceae</taxon>
        <taxon>Halomicrobium</taxon>
    </lineage>
</organism>
<evidence type="ECO:0000256" key="1">
    <source>
        <dbReference type="ARBA" id="ARBA00008791"/>
    </source>
</evidence>
<dbReference type="Gene3D" id="3.40.50.620">
    <property type="entry name" value="HUPs"/>
    <property type="match status" value="1"/>
</dbReference>
<gene>
    <name evidence="3" type="ORF">E5139_07680</name>
</gene>
<reference evidence="3 4" key="2">
    <citation type="submission" date="2019-04" db="EMBL/GenBank/DDBJ databases">
        <authorList>
            <person name="Yang S."/>
            <person name="Wei W."/>
        </authorList>
    </citation>
    <scope>NUCLEOTIDE SEQUENCE [LARGE SCALE GENOMIC DNA]</scope>
    <source>
        <strain evidence="4">ZP60</strain>
    </source>
</reference>
<evidence type="ECO:0000259" key="2">
    <source>
        <dbReference type="Pfam" id="PF00582"/>
    </source>
</evidence>
<feature type="domain" description="UspA" evidence="2">
    <location>
        <begin position="5"/>
        <end position="151"/>
    </location>
</feature>
<protein>
    <submittedName>
        <fullName evidence="3">Universal stress protein</fullName>
    </submittedName>
</protein>
<accession>A0A4D6KI77</accession>
<dbReference type="EMBL" id="CP039375">
    <property type="protein sequence ID" value="QCD65523.1"/>
    <property type="molecule type" value="Genomic_DNA"/>
</dbReference>
<dbReference type="PANTHER" id="PTHR46268">
    <property type="entry name" value="STRESS RESPONSE PROTEIN NHAX"/>
    <property type="match status" value="1"/>
</dbReference>